<dbReference type="EMBL" id="JACGCM010001275">
    <property type="protein sequence ID" value="KAF6157341.1"/>
    <property type="molecule type" value="Genomic_DNA"/>
</dbReference>
<gene>
    <name evidence="1" type="ORF">GIB67_004279</name>
</gene>
<organism evidence="1 2">
    <name type="scientific">Kingdonia uniflora</name>
    <dbReference type="NCBI Taxonomy" id="39325"/>
    <lineage>
        <taxon>Eukaryota</taxon>
        <taxon>Viridiplantae</taxon>
        <taxon>Streptophyta</taxon>
        <taxon>Embryophyta</taxon>
        <taxon>Tracheophyta</taxon>
        <taxon>Spermatophyta</taxon>
        <taxon>Magnoliopsida</taxon>
        <taxon>Ranunculales</taxon>
        <taxon>Circaeasteraceae</taxon>
        <taxon>Kingdonia</taxon>
    </lineage>
</organism>
<dbReference type="Proteomes" id="UP000541444">
    <property type="component" value="Unassembled WGS sequence"/>
</dbReference>
<sequence length="218" mass="24863">DRDRSNGFHNADIIVNQQISYIVMTGDAITGFSQLFEYWFYEYCGVGHPIVKEALKITLYPCLKAWEKGNMKKTNDQAGNLFTIARYLIGHWTNVSINWQPWGTSVALQLNNVFTASYLSRKRMSLQVPNGNYEYYMGNRCWRVLKASITPVVVISVEVHRLSPDFTLPNLERARAKPGVDMDCGQRRRKAIPINRCGAASYVNVFITARGVMVPDSW</sequence>
<name>A0A7J7MR23_9MAGN</name>
<keyword evidence="2" id="KW-1185">Reference proteome</keyword>
<proteinExistence type="predicted"/>
<reference evidence="1 2" key="1">
    <citation type="journal article" date="2020" name="IScience">
        <title>Genome Sequencing of the Endangered Kingdonia uniflora (Circaeasteraceae, Ranunculales) Reveals Potential Mechanisms of Evolutionary Specialization.</title>
        <authorList>
            <person name="Sun Y."/>
            <person name="Deng T."/>
            <person name="Zhang A."/>
            <person name="Moore M.J."/>
            <person name="Landis J.B."/>
            <person name="Lin N."/>
            <person name="Zhang H."/>
            <person name="Zhang X."/>
            <person name="Huang J."/>
            <person name="Zhang X."/>
            <person name="Sun H."/>
            <person name="Wang H."/>
        </authorList>
    </citation>
    <scope>NUCLEOTIDE SEQUENCE [LARGE SCALE GENOMIC DNA]</scope>
    <source>
        <strain evidence="1">TB1705</strain>
        <tissue evidence="1">Leaf</tissue>
    </source>
</reference>
<dbReference type="AlphaFoldDB" id="A0A7J7MR23"/>
<protein>
    <submittedName>
        <fullName evidence="1">Uncharacterized protein</fullName>
    </submittedName>
</protein>
<accession>A0A7J7MR23</accession>
<comment type="caution">
    <text evidence="1">The sequence shown here is derived from an EMBL/GenBank/DDBJ whole genome shotgun (WGS) entry which is preliminary data.</text>
</comment>
<feature type="non-terminal residue" evidence="1">
    <location>
        <position position="1"/>
    </location>
</feature>
<evidence type="ECO:0000313" key="2">
    <source>
        <dbReference type="Proteomes" id="UP000541444"/>
    </source>
</evidence>
<evidence type="ECO:0000313" key="1">
    <source>
        <dbReference type="EMBL" id="KAF6157341.1"/>
    </source>
</evidence>